<protein>
    <submittedName>
        <fullName evidence="1">Uncharacterized protein</fullName>
    </submittedName>
</protein>
<name>A0A0A9CA62_ARUDO</name>
<sequence length="36" mass="4182">MHSASTYRFWALIIRAIRSQVFNSDPASNFNSFFAK</sequence>
<reference evidence="1" key="2">
    <citation type="journal article" date="2015" name="Data Brief">
        <title>Shoot transcriptome of the giant reed, Arundo donax.</title>
        <authorList>
            <person name="Barrero R.A."/>
            <person name="Guerrero F.D."/>
            <person name="Moolhuijzen P."/>
            <person name="Goolsby J.A."/>
            <person name="Tidwell J."/>
            <person name="Bellgard S.E."/>
            <person name="Bellgard M.I."/>
        </authorList>
    </citation>
    <scope>NUCLEOTIDE SEQUENCE</scope>
    <source>
        <tissue evidence="1">Shoot tissue taken approximately 20 cm above the soil surface</tissue>
    </source>
</reference>
<accession>A0A0A9CA62</accession>
<dbReference type="EMBL" id="GBRH01224736">
    <property type="protein sequence ID" value="JAD73159.1"/>
    <property type="molecule type" value="Transcribed_RNA"/>
</dbReference>
<evidence type="ECO:0000313" key="1">
    <source>
        <dbReference type="EMBL" id="JAD73159.1"/>
    </source>
</evidence>
<organism evidence="1">
    <name type="scientific">Arundo donax</name>
    <name type="common">Giant reed</name>
    <name type="synonym">Donax arundinaceus</name>
    <dbReference type="NCBI Taxonomy" id="35708"/>
    <lineage>
        <taxon>Eukaryota</taxon>
        <taxon>Viridiplantae</taxon>
        <taxon>Streptophyta</taxon>
        <taxon>Embryophyta</taxon>
        <taxon>Tracheophyta</taxon>
        <taxon>Spermatophyta</taxon>
        <taxon>Magnoliopsida</taxon>
        <taxon>Liliopsida</taxon>
        <taxon>Poales</taxon>
        <taxon>Poaceae</taxon>
        <taxon>PACMAD clade</taxon>
        <taxon>Arundinoideae</taxon>
        <taxon>Arundineae</taxon>
        <taxon>Arundo</taxon>
    </lineage>
</organism>
<dbReference type="AlphaFoldDB" id="A0A0A9CA62"/>
<reference evidence="1" key="1">
    <citation type="submission" date="2014-09" db="EMBL/GenBank/DDBJ databases">
        <authorList>
            <person name="Magalhaes I.L.F."/>
            <person name="Oliveira U."/>
            <person name="Santos F.R."/>
            <person name="Vidigal T.H.D.A."/>
            <person name="Brescovit A.D."/>
            <person name="Santos A.J."/>
        </authorList>
    </citation>
    <scope>NUCLEOTIDE SEQUENCE</scope>
    <source>
        <tissue evidence="1">Shoot tissue taken approximately 20 cm above the soil surface</tissue>
    </source>
</reference>
<proteinExistence type="predicted"/>